<dbReference type="EMBL" id="JANJYJ010000001">
    <property type="protein sequence ID" value="KAK3232159.1"/>
    <property type="molecule type" value="Genomic_DNA"/>
</dbReference>
<sequence>MKQFYKRFVPQYESDLMSVVYSVILSTKETDLHFVKSGSCNASCIRWQGSGKVPVGDHEYIDVVNFNNTGSSERLIIDINFRSHFEIARAVDSYDRILKSLLVVYVGSLMRLKQYLQVMVDAARSLSAKTRCPFLLGYLSLTCKRSGIYLTRDRISRPLIILTINSVDDI</sequence>
<keyword evidence="2" id="KW-1185">Reference proteome</keyword>
<dbReference type="PANTHER" id="PTHR31579">
    <property type="entry name" value="OS03G0796600 PROTEIN"/>
    <property type="match status" value="1"/>
</dbReference>
<protein>
    <submittedName>
        <fullName evidence="1">Uncharacterized protein</fullName>
    </submittedName>
</protein>
<dbReference type="PANTHER" id="PTHR31579:SF39">
    <property type="entry name" value="OS01G0973600 PROTEIN"/>
    <property type="match status" value="1"/>
</dbReference>
<accession>A0AAE0BAM7</accession>
<evidence type="ECO:0000313" key="1">
    <source>
        <dbReference type="EMBL" id="KAK3232159.1"/>
    </source>
</evidence>
<dbReference type="InterPro" id="IPR006502">
    <property type="entry name" value="PDDEXK-like"/>
</dbReference>
<dbReference type="Pfam" id="PF04720">
    <property type="entry name" value="PDDEXK_6"/>
    <property type="match status" value="1"/>
</dbReference>
<evidence type="ECO:0000313" key="2">
    <source>
        <dbReference type="Proteomes" id="UP001281410"/>
    </source>
</evidence>
<gene>
    <name evidence="1" type="ORF">Dsin_004040</name>
</gene>
<name>A0AAE0BAM7_9ROSI</name>
<reference evidence="1" key="1">
    <citation type="journal article" date="2023" name="Plant J.">
        <title>Genome sequences and population genomics provide insights into the demographic history, inbreeding, and mutation load of two 'living fossil' tree species of Dipteronia.</title>
        <authorList>
            <person name="Feng Y."/>
            <person name="Comes H.P."/>
            <person name="Chen J."/>
            <person name="Zhu S."/>
            <person name="Lu R."/>
            <person name="Zhang X."/>
            <person name="Li P."/>
            <person name="Qiu J."/>
            <person name="Olsen K.M."/>
            <person name="Qiu Y."/>
        </authorList>
    </citation>
    <scope>NUCLEOTIDE SEQUENCE</scope>
    <source>
        <strain evidence="1">NBL</strain>
    </source>
</reference>
<proteinExistence type="predicted"/>
<dbReference type="NCBIfam" id="TIGR01615">
    <property type="entry name" value="A_thal_3542"/>
    <property type="match status" value="1"/>
</dbReference>
<dbReference type="AlphaFoldDB" id="A0AAE0BAM7"/>
<dbReference type="Proteomes" id="UP001281410">
    <property type="component" value="Unassembled WGS sequence"/>
</dbReference>
<organism evidence="1 2">
    <name type="scientific">Dipteronia sinensis</name>
    <dbReference type="NCBI Taxonomy" id="43782"/>
    <lineage>
        <taxon>Eukaryota</taxon>
        <taxon>Viridiplantae</taxon>
        <taxon>Streptophyta</taxon>
        <taxon>Embryophyta</taxon>
        <taxon>Tracheophyta</taxon>
        <taxon>Spermatophyta</taxon>
        <taxon>Magnoliopsida</taxon>
        <taxon>eudicotyledons</taxon>
        <taxon>Gunneridae</taxon>
        <taxon>Pentapetalae</taxon>
        <taxon>rosids</taxon>
        <taxon>malvids</taxon>
        <taxon>Sapindales</taxon>
        <taxon>Sapindaceae</taxon>
        <taxon>Hippocastanoideae</taxon>
        <taxon>Acereae</taxon>
        <taxon>Dipteronia</taxon>
    </lineage>
</organism>
<comment type="caution">
    <text evidence="1">The sequence shown here is derived from an EMBL/GenBank/DDBJ whole genome shotgun (WGS) entry which is preliminary data.</text>
</comment>